<dbReference type="Gene3D" id="2.40.170.20">
    <property type="entry name" value="TonB-dependent receptor, beta-barrel domain"/>
    <property type="match status" value="1"/>
</dbReference>
<evidence type="ECO:0000256" key="2">
    <source>
        <dbReference type="ARBA" id="ARBA00022448"/>
    </source>
</evidence>
<evidence type="ECO:0000256" key="7">
    <source>
        <dbReference type="ARBA" id="ARBA00023065"/>
    </source>
</evidence>
<feature type="domain" description="TonB-dependent receptor-like beta-barrel" evidence="14">
    <location>
        <begin position="277"/>
        <end position="766"/>
    </location>
</feature>
<evidence type="ECO:0000259" key="15">
    <source>
        <dbReference type="Pfam" id="PF07715"/>
    </source>
</evidence>
<dbReference type="InterPro" id="IPR039426">
    <property type="entry name" value="TonB-dep_rcpt-like"/>
</dbReference>
<keyword evidence="5 11" id="KW-0812">Transmembrane</keyword>
<accession>A0ABT8YDB0</accession>
<dbReference type="InterPro" id="IPR012910">
    <property type="entry name" value="Plug_dom"/>
</dbReference>
<feature type="domain" description="TonB-dependent receptor plug" evidence="15">
    <location>
        <begin position="46"/>
        <end position="155"/>
    </location>
</feature>
<dbReference type="InterPro" id="IPR036942">
    <property type="entry name" value="Beta-barrel_TonB_sf"/>
</dbReference>
<comment type="similarity">
    <text evidence="11 12">Belongs to the TonB-dependent receptor family.</text>
</comment>
<gene>
    <name evidence="16" type="ORF">Q4F19_18255</name>
</gene>
<comment type="caution">
    <text evidence="16">The sequence shown here is derived from an EMBL/GenBank/DDBJ whole genome shotgun (WGS) entry which is preliminary data.</text>
</comment>
<keyword evidence="2 11" id="KW-0813">Transport</keyword>
<dbReference type="RefSeq" id="WP_303546073.1">
    <property type="nucleotide sequence ID" value="NZ_JAUOTP010000010.1"/>
</dbReference>
<evidence type="ECO:0000256" key="8">
    <source>
        <dbReference type="ARBA" id="ARBA00023077"/>
    </source>
</evidence>
<proteinExistence type="inferred from homology"/>
<evidence type="ECO:0000259" key="14">
    <source>
        <dbReference type="Pfam" id="PF00593"/>
    </source>
</evidence>
<organism evidence="16 17">
    <name type="scientific">Sphingomonas natans</name>
    <dbReference type="NCBI Taxonomy" id="3063330"/>
    <lineage>
        <taxon>Bacteria</taxon>
        <taxon>Pseudomonadati</taxon>
        <taxon>Pseudomonadota</taxon>
        <taxon>Alphaproteobacteria</taxon>
        <taxon>Sphingomonadales</taxon>
        <taxon>Sphingomonadaceae</taxon>
        <taxon>Sphingomonas</taxon>
    </lineage>
</organism>
<evidence type="ECO:0000313" key="16">
    <source>
        <dbReference type="EMBL" id="MDO6416334.1"/>
    </source>
</evidence>
<dbReference type="InterPro" id="IPR000531">
    <property type="entry name" value="Beta-barrel_TonB"/>
</dbReference>
<keyword evidence="10 11" id="KW-0998">Cell outer membrane</keyword>
<evidence type="ECO:0000256" key="12">
    <source>
        <dbReference type="RuleBase" id="RU003357"/>
    </source>
</evidence>
<dbReference type="CDD" id="cd01347">
    <property type="entry name" value="ligand_gated_channel"/>
    <property type="match status" value="1"/>
</dbReference>
<keyword evidence="6" id="KW-0408">Iron</keyword>
<dbReference type="PANTHER" id="PTHR32552">
    <property type="entry name" value="FERRICHROME IRON RECEPTOR-RELATED"/>
    <property type="match status" value="1"/>
</dbReference>
<evidence type="ECO:0000256" key="6">
    <source>
        <dbReference type="ARBA" id="ARBA00023004"/>
    </source>
</evidence>
<evidence type="ECO:0000256" key="9">
    <source>
        <dbReference type="ARBA" id="ARBA00023136"/>
    </source>
</evidence>
<dbReference type="PANTHER" id="PTHR32552:SF81">
    <property type="entry name" value="TONB-DEPENDENT OUTER MEMBRANE RECEPTOR"/>
    <property type="match status" value="1"/>
</dbReference>
<keyword evidence="17" id="KW-1185">Reference proteome</keyword>
<dbReference type="Proteomes" id="UP001169764">
    <property type="component" value="Unassembled WGS sequence"/>
</dbReference>
<evidence type="ECO:0000256" key="5">
    <source>
        <dbReference type="ARBA" id="ARBA00022692"/>
    </source>
</evidence>
<evidence type="ECO:0000256" key="13">
    <source>
        <dbReference type="SAM" id="MobiDB-lite"/>
    </source>
</evidence>
<dbReference type="PROSITE" id="PS52016">
    <property type="entry name" value="TONB_DEPENDENT_REC_3"/>
    <property type="match status" value="1"/>
</dbReference>
<keyword evidence="3 11" id="KW-1134">Transmembrane beta strand</keyword>
<dbReference type="SUPFAM" id="SSF56935">
    <property type="entry name" value="Porins"/>
    <property type="match status" value="1"/>
</dbReference>
<evidence type="ECO:0000256" key="1">
    <source>
        <dbReference type="ARBA" id="ARBA00004571"/>
    </source>
</evidence>
<reference evidence="16" key="1">
    <citation type="submission" date="2023-07" db="EMBL/GenBank/DDBJ databases">
        <authorList>
            <person name="Kim M."/>
        </authorList>
    </citation>
    <scope>NUCLEOTIDE SEQUENCE</scope>
    <source>
        <strain evidence="16">BIUV-7</strain>
    </source>
</reference>
<sequence length="803" mass="85907">MAAPGLAQTATTDALPAAEPARPRTVPASAPSGDILVTARRRSETVQKVPLAISVLDARAIDATGSFNVLKLTQIQPSLQFYSTNPRNTTVNIRGLGQPFGLINDGIEPGVGFYIDQVYYARPGSATFDFLDIERVEVLRGPQGTLYGKNTTAGAISITSKAPSFTPEGQIEVSAGNLGFVQGKASVSGPLSDTVAIRIGGSATKRDGTIHNVTTNADVNAQDNLGVRGTLLYKPTETFKLTLSGDYNRQNPDCCVQIYVRTGPTQRPLNRQFAALAAAFNYRPPSTNAFDRVTDLDGRLEAKQIIGGASLRAEWDVGPGTLTSVTAWRFWDWTPSNDRDFTGLPITTVSQNPSKQDQYTQELRYAGNSGTLDYVGGLYAFYQKIDTTGSQVQGSAASRWLLNPGNVAVGSAGCATPTTAACNPAVLNGLTSLNDIHFKNTSLAAFGQITWHVTDRLRLQPGARVNYDKKTGSYVSTVTNGTGTALTADQLGVLAPQSYQPSFSDWNLSGDFTASFDVARDVLAYATYAKSFKSGGINLSGLPLNAANTGVDLTTQTVKPESVNHYEVGLKSQFLDRRVTFNLAGFWTDVKNYQATVNNGQITVIRGYLANAGKVRTRGIEADASFRPSSQLSLYASGAFTDAKYVKFVNAPCPPELAGGNPALNGATPAPAGVPGLSPLVCDISGQWLPGVSRWAASHGGEYRVPAQLFGDSEFFFGYDGSYRSKFSSNPSRSASTDIAGYYLGNIRAGIRVNRTWEVYGWVRNVFDKDYYEVLATQSGSTGLVVGQPADPRTYGATLKARF</sequence>
<dbReference type="Pfam" id="PF00593">
    <property type="entry name" value="TonB_dep_Rec_b-barrel"/>
    <property type="match status" value="1"/>
</dbReference>
<evidence type="ECO:0000313" key="17">
    <source>
        <dbReference type="Proteomes" id="UP001169764"/>
    </source>
</evidence>
<name>A0ABT8YDB0_9SPHN</name>
<keyword evidence="7" id="KW-0406">Ion transport</keyword>
<feature type="region of interest" description="Disordered" evidence="13">
    <location>
        <begin position="1"/>
        <end position="32"/>
    </location>
</feature>
<evidence type="ECO:0000256" key="3">
    <source>
        <dbReference type="ARBA" id="ARBA00022452"/>
    </source>
</evidence>
<keyword evidence="9 11" id="KW-0472">Membrane</keyword>
<protein>
    <submittedName>
        <fullName evidence="16">TonB-dependent receptor</fullName>
    </submittedName>
</protein>
<dbReference type="EMBL" id="JAUOTP010000010">
    <property type="protein sequence ID" value="MDO6416334.1"/>
    <property type="molecule type" value="Genomic_DNA"/>
</dbReference>
<keyword evidence="8 12" id="KW-0798">TonB box</keyword>
<evidence type="ECO:0000256" key="4">
    <source>
        <dbReference type="ARBA" id="ARBA00022496"/>
    </source>
</evidence>
<dbReference type="Pfam" id="PF07715">
    <property type="entry name" value="Plug"/>
    <property type="match status" value="1"/>
</dbReference>
<keyword evidence="16" id="KW-0675">Receptor</keyword>
<evidence type="ECO:0000256" key="10">
    <source>
        <dbReference type="ARBA" id="ARBA00023237"/>
    </source>
</evidence>
<comment type="subcellular location">
    <subcellularLocation>
        <location evidence="1 11">Cell outer membrane</location>
        <topology evidence="1 11">Multi-pass membrane protein</topology>
    </subcellularLocation>
</comment>
<keyword evidence="4" id="KW-0410">Iron transport</keyword>
<evidence type="ECO:0000256" key="11">
    <source>
        <dbReference type="PROSITE-ProRule" id="PRU01360"/>
    </source>
</evidence>